<dbReference type="EMBL" id="JACHTE010000008">
    <property type="protein sequence ID" value="MBB1089128.1"/>
    <property type="molecule type" value="Genomic_DNA"/>
</dbReference>
<protein>
    <submittedName>
        <fullName evidence="2">Extensin family protein</fullName>
    </submittedName>
</protein>
<gene>
    <name evidence="2" type="ORF">H4F99_11615</name>
</gene>
<dbReference type="Proteomes" id="UP000552587">
    <property type="component" value="Unassembled WGS sequence"/>
</dbReference>
<feature type="domain" description="Extensin-like C-terminal" evidence="1">
    <location>
        <begin position="58"/>
        <end position="234"/>
    </location>
</feature>
<dbReference type="InterPro" id="IPR009683">
    <property type="entry name" value="Extensin-like_C"/>
</dbReference>
<dbReference type="Pfam" id="PF06904">
    <property type="entry name" value="Extensin-like_C"/>
    <property type="match status" value="1"/>
</dbReference>
<evidence type="ECO:0000259" key="1">
    <source>
        <dbReference type="Pfam" id="PF06904"/>
    </source>
</evidence>
<organism evidence="2 3">
    <name type="scientific">Marilutibacter penaei</name>
    <dbReference type="NCBI Taxonomy" id="2759900"/>
    <lineage>
        <taxon>Bacteria</taxon>
        <taxon>Pseudomonadati</taxon>
        <taxon>Pseudomonadota</taxon>
        <taxon>Gammaproteobacteria</taxon>
        <taxon>Lysobacterales</taxon>
        <taxon>Lysobacteraceae</taxon>
        <taxon>Marilutibacter</taxon>
    </lineage>
</organism>
<name>A0A7W3U5A5_9GAMM</name>
<sequence>MRALLLGVLLACLAAWSLLSGRLQVPDAWNPWAPLRIDDAPNWLTGFKLGRASGDEAACKTALAGAHMDWTPLEDRVTGEGCGFESAVRIERSSVEVGEAFALSCRAALSLAMWERHVLQPVARTQTGQTVVGIEHYGSYACRNLYGEPGRRRSRHATADALDVAAFVLADGRRVPVTAYAPGVPEASLGPDARLLRDLHAGACRYFDGVLGPGYNRAHADHFHFDRGSFGICR</sequence>
<accession>A0A7W3U5A5</accession>
<comment type="caution">
    <text evidence="2">The sequence shown here is derived from an EMBL/GenBank/DDBJ whole genome shotgun (WGS) entry which is preliminary data.</text>
</comment>
<dbReference type="AlphaFoldDB" id="A0A7W3U5A5"/>
<reference evidence="2 3" key="1">
    <citation type="submission" date="2020-07" db="EMBL/GenBank/DDBJ databases">
        <authorList>
            <person name="Xu S."/>
            <person name="Li A."/>
        </authorList>
    </citation>
    <scope>NUCLEOTIDE SEQUENCE [LARGE SCALE GENOMIC DNA]</scope>
    <source>
        <strain evidence="2 3">SG-8</strain>
    </source>
</reference>
<proteinExistence type="predicted"/>
<evidence type="ECO:0000313" key="2">
    <source>
        <dbReference type="EMBL" id="MBB1089128.1"/>
    </source>
</evidence>
<evidence type="ECO:0000313" key="3">
    <source>
        <dbReference type="Proteomes" id="UP000552587"/>
    </source>
</evidence>
<keyword evidence="3" id="KW-1185">Reference proteome</keyword>